<evidence type="ECO:0000313" key="1">
    <source>
        <dbReference type="EMBL" id="QEF97774.1"/>
    </source>
</evidence>
<name>A0A5B9MDU4_9BACT</name>
<dbReference type="KEGG" id="smam:Mal15_18180"/>
<dbReference type="AlphaFoldDB" id="A0A5B9MDU4"/>
<evidence type="ECO:0000313" key="2">
    <source>
        <dbReference type="Proteomes" id="UP000321353"/>
    </source>
</evidence>
<proteinExistence type="predicted"/>
<accession>A0A5B9MDU4</accession>
<dbReference type="Proteomes" id="UP000321353">
    <property type="component" value="Chromosome"/>
</dbReference>
<keyword evidence="2" id="KW-1185">Reference proteome</keyword>
<dbReference type="RefSeq" id="WP_233903349.1">
    <property type="nucleotide sequence ID" value="NZ_CP036264.1"/>
</dbReference>
<dbReference type="EMBL" id="CP036264">
    <property type="protein sequence ID" value="QEF97774.1"/>
    <property type="molecule type" value="Genomic_DNA"/>
</dbReference>
<gene>
    <name evidence="1" type="ORF">Mal15_18180</name>
</gene>
<reference evidence="1 2" key="1">
    <citation type="submission" date="2019-02" db="EMBL/GenBank/DDBJ databases">
        <title>Planctomycetal bacteria perform biofilm scaping via a novel small molecule.</title>
        <authorList>
            <person name="Jeske O."/>
            <person name="Boedeker C."/>
            <person name="Wiegand S."/>
            <person name="Breitling P."/>
            <person name="Kallscheuer N."/>
            <person name="Jogler M."/>
            <person name="Rohde M."/>
            <person name="Petersen J."/>
            <person name="Medema M.H."/>
            <person name="Surup F."/>
            <person name="Jogler C."/>
        </authorList>
    </citation>
    <scope>NUCLEOTIDE SEQUENCE [LARGE SCALE GENOMIC DNA]</scope>
    <source>
        <strain evidence="1 2">Mal15</strain>
    </source>
</reference>
<organism evidence="1 2">
    <name type="scientific">Stieleria maiorica</name>
    <dbReference type="NCBI Taxonomy" id="2795974"/>
    <lineage>
        <taxon>Bacteria</taxon>
        <taxon>Pseudomonadati</taxon>
        <taxon>Planctomycetota</taxon>
        <taxon>Planctomycetia</taxon>
        <taxon>Pirellulales</taxon>
        <taxon>Pirellulaceae</taxon>
        <taxon>Stieleria</taxon>
    </lineage>
</organism>
<protein>
    <submittedName>
        <fullName evidence="1">Succinate dehydrogenase iron-sulfur subunit</fullName>
    </submittedName>
</protein>
<sequence>MQVDTFRVRVERRDQPSGPSYWQSFELAYRPGMNVTSVLQLICANPITIDDQKLPPIGYESG</sequence>